<evidence type="ECO:0000256" key="2">
    <source>
        <dbReference type="SAM" id="Phobius"/>
    </source>
</evidence>
<feature type="region of interest" description="Disordered" evidence="1">
    <location>
        <begin position="1"/>
        <end position="20"/>
    </location>
</feature>
<accession>A0A1V0AGP7</accession>
<dbReference type="AlphaFoldDB" id="A0A1V0AGP7"/>
<sequence>MRGTEIPEPNPYKGRGDPTSPWTPVGIGALAVTWVALFGYEIIRLNGPNRAPKARKRLLFLAVPAFAVALAVIIERFIYIAQNN</sequence>
<feature type="transmembrane region" description="Helical" evidence="2">
    <location>
        <begin position="20"/>
        <end position="38"/>
    </location>
</feature>
<gene>
    <name evidence="3" type="ORF">BKM31_54920</name>
</gene>
<keyword evidence="2" id="KW-0812">Transmembrane</keyword>
<protein>
    <submittedName>
        <fullName evidence="3">Uncharacterized protein</fullName>
    </submittedName>
</protein>
<name>A0A1V0AGP7_9ACTN</name>
<evidence type="ECO:0000256" key="1">
    <source>
        <dbReference type="SAM" id="MobiDB-lite"/>
    </source>
</evidence>
<keyword evidence="2" id="KW-0472">Membrane</keyword>
<organism evidence="3 4">
    <name type="scientific">[Actinomadura] parvosata subsp. kistnae</name>
    <dbReference type="NCBI Taxonomy" id="1909395"/>
    <lineage>
        <taxon>Bacteria</taxon>
        <taxon>Bacillati</taxon>
        <taxon>Actinomycetota</taxon>
        <taxon>Actinomycetes</taxon>
        <taxon>Streptosporangiales</taxon>
        <taxon>Streptosporangiaceae</taxon>
        <taxon>Nonomuraea</taxon>
    </lineage>
</organism>
<dbReference type="Proteomes" id="UP000190797">
    <property type="component" value="Chromosome"/>
</dbReference>
<dbReference type="STRING" id="1909395.BKM31_54920"/>
<dbReference type="EMBL" id="CP017717">
    <property type="protein sequence ID" value="AQZ69363.1"/>
    <property type="molecule type" value="Genomic_DNA"/>
</dbReference>
<evidence type="ECO:0000313" key="4">
    <source>
        <dbReference type="Proteomes" id="UP000190797"/>
    </source>
</evidence>
<keyword evidence="4" id="KW-1185">Reference proteome</keyword>
<reference evidence="4" key="1">
    <citation type="journal article" date="2017" name="Med. Chem. Commun.">
        <title>Nonomuraea sp. ATCC 55076 harbours the largest actinomycete chromosome to date and the kistamicin biosynthetic gene cluster.</title>
        <authorList>
            <person name="Nazari B."/>
            <person name="Forneris C.C."/>
            <person name="Gibson M.I."/>
            <person name="Moon K."/>
            <person name="Schramma K.R."/>
            <person name="Seyedsayamdost M.R."/>
        </authorList>
    </citation>
    <scope>NUCLEOTIDE SEQUENCE [LARGE SCALE GENOMIC DNA]</scope>
    <source>
        <strain evidence="4">ATCC 55076</strain>
    </source>
</reference>
<evidence type="ECO:0000313" key="3">
    <source>
        <dbReference type="EMBL" id="AQZ69363.1"/>
    </source>
</evidence>
<feature type="transmembrane region" description="Helical" evidence="2">
    <location>
        <begin position="58"/>
        <end position="81"/>
    </location>
</feature>
<dbReference type="RefSeq" id="WP_080045746.1">
    <property type="nucleotide sequence ID" value="NZ_CP017717.1"/>
</dbReference>
<dbReference type="KEGG" id="noa:BKM31_54920"/>
<keyword evidence="2" id="KW-1133">Transmembrane helix</keyword>
<proteinExistence type="predicted"/>